<feature type="compositionally biased region" description="Gly residues" evidence="1">
    <location>
        <begin position="48"/>
        <end position="67"/>
    </location>
</feature>
<organism evidence="3 4">
    <name type="scientific">Sordaria macrospora</name>
    <dbReference type="NCBI Taxonomy" id="5147"/>
    <lineage>
        <taxon>Eukaryota</taxon>
        <taxon>Fungi</taxon>
        <taxon>Dikarya</taxon>
        <taxon>Ascomycota</taxon>
        <taxon>Pezizomycotina</taxon>
        <taxon>Sordariomycetes</taxon>
        <taxon>Sordariomycetidae</taxon>
        <taxon>Sordariales</taxon>
        <taxon>Sordariaceae</taxon>
        <taxon>Sordaria</taxon>
    </lineage>
</organism>
<evidence type="ECO:0000313" key="4">
    <source>
        <dbReference type="Proteomes" id="UP000433876"/>
    </source>
</evidence>
<feature type="region of interest" description="Disordered" evidence="1">
    <location>
        <begin position="216"/>
        <end position="249"/>
    </location>
</feature>
<feature type="compositionally biased region" description="Low complexity" evidence="1">
    <location>
        <begin position="217"/>
        <end position="235"/>
    </location>
</feature>
<dbReference type="Proteomes" id="UP000433876">
    <property type="component" value="Unassembled WGS sequence"/>
</dbReference>
<reference evidence="3 4" key="1">
    <citation type="submission" date="2017-07" db="EMBL/GenBank/DDBJ databases">
        <title>Genome sequence of the Sordaria macrospora wild type strain R19027.</title>
        <authorList>
            <person name="Nowrousian M."/>
            <person name="Teichert I."/>
            <person name="Kueck U."/>
        </authorList>
    </citation>
    <scope>NUCLEOTIDE SEQUENCE [LARGE SCALE GENOMIC DNA]</scope>
    <source>
        <strain evidence="3 4">R19027</strain>
        <tissue evidence="3">Mycelium</tissue>
    </source>
</reference>
<dbReference type="PANTHER" id="PTHR39477:SF1">
    <property type="entry name" value="BETA-FLANKING PROTEIN"/>
    <property type="match status" value="1"/>
</dbReference>
<name>A0A8S9A4J2_SORMA</name>
<dbReference type="PANTHER" id="PTHR39477">
    <property type="entry name" value="CHROMOSOME 8, WHOLE GENOME SHOTGUN SEQUENCE"/>
    <property type="match status" value="1"/>
</dbReference>
<feature type="compositionally biased region" description="Low complexity" evidence="1">
    <location>
        <begin position="23"/>
        <end position="34"/>
    </location>
</feature>
<feature type="compositionally biased region" description="Basic and acidic residues" evidence="1">
    <location>
        <begin position="1"/>
        <end position="22"/>
    </location>
</feature>
<dbReference type="Pfam" id="PF24845">
    <property type="entry name" value="DUF7721"/>
    <property type="match status" value="1"/>
</dbReference>
<feature type="region of interest" description="Disordered" evidence="1">
    <location>
        <begin position="1"/>
        <end position="72"/>
    </location>
</feature>
<gene>
    <name evidence="3" type="ORF">SMACR_00186</name>
</gene>
<evidence type="ECO:0000256" key="1">
    <source>
        <dbReference type="SAM" id="MobiDB-lite"/>
    </source>
</evidence>
<dbReference type="AlphaFoldDB" id="A0A8S9A4J2"/>
<dbReference type="VEuPathDB" id="FungiDB:SMAC_00186"/>
<sequence>MDRFISKVVDKVTGDDDDDKKQTTSQGNQFSGQQYTGGGHQQYSGGQFPSGGGDFSHGGAYPAGGGYAFEKDDDFRGAANHAANHAEEDESFFSTILNSLSSKKQQVAEEDIDEDEAVRAHKTFYSSSAFSPSSETPEATSSGMGSAAALQALKLFTSGSFSSSQSQSQSAFIGLAMSQASKLFDQQASAGKVSEGTDKQSVVMKAGEMALKMYLKSQGTSQTSSSHTQTQESSSGLGGLLNIAGKYLK</sequence>
<proteinExistence type="predicted"/>
<accession>A0A8S9A4J2</accession>
<dbReference type="InterPro" id="IPR056138">
    <property type="entry name" value="DUF7721"/>
</dbReference>
<comment type="caution">
    <text evidence="3">The sequence shown here is derived from an EMBL/GenBank/DDBJ whole genome shotgun (WGS) entry which is preliminary data.</text>
</comment>
<evidence type="ECO:0000313" key="3">
    <source>
        <dbReference type="EMBL" id="KAA8636758.1"/>
    </source>
</evidence>
<dbReference type="OMA" id="KFTQGET"/>
<evidence type="ECO:0000259" key="2">
    <source>
        <dbReference type="Pfam" id="PF24845"/>
    </source>
</evidence>
<protein>
    <recommendedName>
        <fullName evidence="2">DUF7721 domain-containing protein</fullName>
    </recommendedName>
</protein>
<dbReference type="EMBL" id="NMPR01000001">
    <property type="protein sequence ID" value="KAA8636758.1"/>
    <property type="molecule type" value="Genomic_DNA"/>
</dbReference>
<feature type="domain" description="DUF7721" evidence="2">
    <location>
        <begin position="74"/>
        <end position="160"/>
    </location>
</feature>